<evidence type="ECO:0000256" key="1">
    <source>
        <dbReference type="SAM" id="MobiDB-lite"/>
    </source>
</evidence>
<name>A0ABQ1J5H7_9PROT</name>
<evidence type="ECO:0000313" key="2">
    <source>
        <dbReference type="EMBL" id="GGB60437.1"/>
    </source>
</evidence>
<keyword evidence="3" id="KW-1185">Reference proteome</keyword>
<comment type="caution">
    <text evidence="2">The sequence shown here is derived from an EMBL/GenBank/DDBJ whole genome shotgun (WGS) entry which is preliminary data.</text>
</comment>
<organism evidence="2 3">
    <name type="scientific">Henriciella pelagia</name>
    <dbReference type="NCBI Taxonomy" id="1977912"/>
    <lineage>
        <taxon>Bacteria</taxon>
        <taxon>Pseudomonadati</taxon>
        <taxon>Pseudomonadota</taxon>
        <taxon>Alphaproteobacteria</taxon>
        <taxon>Hyphomonadales</taxon>
        <taxon>Hyphomonadaceae</taxon>
        <taxon>Henriciella</taxon>
    </lineage>
</organism>
<sequence>MARAEIIKDDASARLLKRSGNTHGLSRVPQGRLFSNLDPQLSG</sequence>
<reference evidence="3" key="1">
    <citation type="journal article" date="2019" name="Int. J. Syst. Evol. Microbiol.">
        <title>The Global Catalogue of Microorganisms (GCM) 10K type strain sequencing project: providing services to taxonomists for standard genome sequencing and annotation.</title>
        <authorList>
            <consortium name="The Broad Institute Genomics Platform"/>
            <consortium name="The Broad Institute Genome Sequencing Center for Infectious Disease"/>
            <person name="Wu L."/>
            <person name="Ma J."/>
        </authorList>
    </citation>
    <scope>NUCLEOTIDE SEQUENCE [LARGE SCALE GENOMIC DNA]</scope>
    <source>
        <strain evidence="3">CGMCC 1.15928</strain>
    </source>
</reference>
<proteinExistence type="predicted"/>
<dbReference type="EMBL" id="BMKF01000001">
    <property type="protein sequence ID" value="GGB60437.1"/>
    <property type="molecule type" value="Genomic_DNA"/>
</dbReference>
<gene>
    <name evidence="2" type="ORF">GCM10011503_06150</name>
</gene>
<dbReference type="Proteomes" id="UP000628854">
    <property type="component" value="Unassembled WGS sequence"/>
</dbReference>
<accession>A0ABQ1J5H7</accession>
<evidence type="ECO:0000313" key="3">
    <source>
        <dbReference type="Proteomes" id="UP000628854"/>
    </source>
</evidence>
<protein>
    <submittedName>
        <fullName evidence="2">Uncharacterized protein</fullName>
    </submittedName>
</protein>
<feature type="region of interest" description="Disordered" evidence="1">
    <location>
        <begin position="18"/>
        <end position="43"/>
    </location>
</feature>